<dbReference type="EMBL" id="VIWT01000001">
    <property type="protein sequence ID" value="TWF99900.1"/>
    <property type="molecule type" value="Genomic_DNA"/>
</dbReference>
<dbReference type="AlphaFoldDB" id="A0A561UKL1"/>
<gene>
    <name evidence="1" type="ORF">FHX73_113760</name>
</gene>
<evidence type="ECO:0000313" key="2">
    <source>
        <dbReference type="Proteomes" id="UP000317940"/>
    </source>
</evidence>
<organism evidence="1 2">
    <name type="scientific">Kitasatospora viridis</name>
    <dbReference type="NCBI Taxonomy" id="281105"/>
    <lineage>
        <taxon>Bacteria</taxon>
        <taxon>Bacillati</taxon>
        <taxon>Actinomycetota</taxon>
        <taxon>Actinomycetes</taxon>
        <taxon>Kitasatosporales</taxon>
        <taxon>Streptomycetaceae</taxon>
        <taxon>Kitasatospora</taxon>
    </lineage>
</organism>
<dbReference type="Proteomes" id="UP000317940">
    <property type="component" value="Unassembled WGS sequence"/>
</dbReference>
<name>A0A561UKL1_9ACTN</name>
<protein>
    <submittedName>
        <fullName evidence="1">Uncharacterized protein</fullName>
    </submittedName>
</protein>
<proteinExistence type="predicted"/>
<sequence length="122" mass="12051">MSLITDLRAELGSAYLQQQVGRLARITALAAGAQLTALGTGHLDRTALTAAAVGIAETVYRQVVPVAGWGPLARALAERLHLIAPAVPAPAPAPVTLVPPVVADPAPGSAPIVDGSGPGGAA</sequence>
<accession>A0A561UKL1</accession>
<evidence type="ECO:0000313" key="1">
    <source>
        <dbReference type="EMBL" id="TWF99900.1"/>
    </source>
</evidence>
<dbReference type="RefSeq" id="WP_145906082.1">
    <property type="nucleotide sequence ID" value="NZ_BAAAMZ010000021.1"/>
</dbReference>
<comment type="caution">
    <text evidence="1">The sequence shown here is derived from an EMBL/GenBank/DDBJ whole genome shotgun (WGS) entry which is preliminary data.</text>
</comment>
<reference evidence="1 2" key="1">
    <citation type="submission" date="2019-06" db="EMBL/GenBank/DDBJ databases">
        <title>Sequencing the genomes of 1000 actinobacteria strains.</title>
        <authorList>
            <person name="Klenk H.-P."/>
        </authorList>
    </citation>
    <scope>NUCLEOTIDE SEQUENCE [LARGE SCALE GENOMIC DNA]</scope>
    <source>
        <strain evidence="1 2">DSM 44826</strain>
    </source>
</reference>
<keyword evidence="2" id="KW-1185">Reference proteome</keyword>